<keyword evidence="4 7" id="KW-1133">Transmembrane helix</keyword>
<keyword evidence="3 6" id="KW-0812">Transmembrane</keyword>
<dbReference type="STRING" id="425104.Ssed_0618"/>
<protein>
    <submittedName>
        <fullName evidence="8">ABC-3 protein</fullName>
    </submittedName>
</protein>
<accession>A8FQV7</accession>
<name>A8FQV7_SHESH</name>
<dbReference type="Gene3D" id="1.10.3470.10">
    <property type="entry name" value="ABC transporter involved in vitamin B12 uptake, BtuC"/>
    <property type="match status" value="1"/>
</dbReference>
<dbReference type="AlphaFoldDB" id="A8FQV7"/>
<evidence type="ECO:0000256" key="5">
    <source>
        <dbReference type="ARBA" id="ARBA00023136"/>
    </source>
</evidence>
<dbReference type="Pfam" id="PF00950">
    <property type="entry name" value="ABC-3"/>
    <property type="match status" value="2"/>
</dbReference>
<dbReference type="EMBL" id="CP000821">
    <property type="protein sequence ID" value="ABV35230.1"/>
    <property type="molecule type" value="Genomic_DNA"/>
</dbReference>
<keyword evidence="9" id="KW-1185">Reference proteome</keyword>
<evidence type="ECO:0000313" key="8">
    <source>
        <dbReference type="EMBL" id="ABV35230.1"/>
    </source>
</evidence>
<feature type="transmembrane region" description="Helical" evidence="7">
    <location>
        <begin position="249"/>
        <end position="268"/>
    </location>
</feature>
<feature type="transmembrane region" description="Helical" evidence="7">
    <location>
        <begin position="85"/>
        <end position="103"/>
    </location>
</feature>
<dbReference type="InterPro" id="IPR037294">
    <property type="entry name" value="ABC_BtuC-like"/>
</dbReference>
<dbReference type="GO" id="GO:0043190">
    <property type="term" value="C:ATP-binding cassette (ABC) transporter complex"/>
    <property type="evidence" value="ECO:0007669"/>
    <property type="project" value="InterPro"/>
</dbReference>
<dbReference type="SUPFAM" id="SSF81345">
    <property type="entry name" value="ABC transporter involved in vitamin B12 uptake, BtuC"/>
    <property type="match status" value="1"/>
</dbReference>
<keyword evidence="6" id="KW-0813">Transport</keyword>
<evidence type="ECO:0000256" key="6">
    <source>
        <dbReference type="RuleBase" id="RU003943"/>
    </source>
</evidence>
<evidence type="ECO:0000256" key="1">
    <source>
        <dbReference type="ARBA" id="ARBA00004141"/>
    </source>
</evidence>
<dbReference type="GO" id="GO:0010043">
    <property type="term" value="P:response to zinc ion"/>
    <property type="evidence" value="ECO:0007669"/>
    <property type="project" value="TreeGrafter"/>
</dbReference>
<feature type="transmembrane region" description="Helical" evidence="7">
    <location>
        <begin position="181"/>
        <end position="202"/>
    </location>
</feature>
<feature type="transmembrane region" description="Helical" evidence="7">
    <location>
        <begin position="149"/>
        <end position="169"/>
    </location>
</feature>
<dbReference type="HOGENOM" id="CLU_096130_0_0_6"/>
<dbReference type="KEGG" id="sse:Ssed_0618"/>
<proteinExistence type="inferred from homology"/>
<feature type="transmembrane region" description="Helical" evidence="7">
    <location>
        <begin position="222"/>
        <end position="242"/>
    </location>
</feature>
<reference evidence="8 9" key="1">
    <citation type="submission" date="2007-08" db="EMBL/GenBank/DDBJ databases">
        <title>Complete sequence of Shewanella sediminis HAW-EB3.</title>
        <authorList>
            <consortium name="US DOE Joint Genome Institute"/>
            <person name="Copeland A."/>
            <person name="Lucas S."/>
            <person name="Lapidus A."/>
            <person name="Barry K."/>
            <person name="Glavina del Rio T."/>
            <person name="Dalin E."/>
            <person name="Tice H."/>
            <person name="Pitluck S."/>
            <person name="Chertkov O."/>
            <person name="Brettin T."/>
            <person name="Bruce D."/>
            <person name="Detter J.C."/>
            <person name="Han C."/>
            <person name="Schmutz J."/>
            <person name="Larimer F."/>
            <person name="Land M."/>
            <person name="Hauser L."/>
            <person name="Kyrpides N."/>
            <person name="Kim E."/>
            <person name="Zhao J.-S."/>
            <person name="Richardson P."/>
        </authorList>
    </citation>
    <scope>NUCLEOTIDE SEQUENCE [LARGE SCALE GENOMIC DNA]</scope>
    <source>
        <strain evidence="8 9">HAW-EB3</strain>
    </source>
</reference>
<evidence type="ECO:0000313" key="9">
    <source>
        <dbReference type="Proteomes" id="UP000002015"/>
    </source>
</evidence>
<dbReference type="InterPro" id="IPR001626">
    <property type="entry name" value="ABC_TroCD"/>
</dbReference>
<evidence type="ECO:0000256" key="2">
    <source>
        <dbReference type="ARBA" id="ARBA00008034"/>
    </source>
</evidence>
<dbReference type="eggNOG" id="COG1108">
    <property type="taxonomic scope" value="Bacteria"/>
</dbReference>
<dbReference type="GO" id="GO:0055085">
    <property type="term" value="P:transmembrane transport"/>
    <property type="evidence" value="ECO:0007669"/>
    <property type="project" value="InterPro"/>
</dbReference>
<dbReference type="PANTHER" id="PTHR30477:SF19">
    <property type="entry name" value="METAL ABC TRANSPORTER PERMEASE"/>
    <property type="match status" value="1"/>
</dbReference>
<dbReference type="PANTHER" id="PTHR30477">
    <property type="entry name" value="ABC-TRANSPORTER METAL-BINDING PROTEIN"/>
    <property type="match status" value="1"/>
</dbReference>
<evidence type="ECO:0000256" key="4">
    <source>
        <dbReference type="ARBA" id="ARBA00022989"/>
    </source>
</evidence>
<feature type="transmembrane region" description="Helical" evidence="7">
    <location>
        <begin position="52"/>
        <end position="73"/>
    </location>
</feature>
<comment type="subcellular location">
    <subcellularLocation>
        <location evidence="6">Cell membrane</location>
        <topology evidence="6">Multi-pass membrane protein</topology>
    </subcellularLocation>
    <subcellularLocation>
        <location evidence="1">Membrane</location>
        <topology evidence="1">Multi-pass membrane protein</topology>
    </subcellularLocation>
</comment>
<sequence length="286" mass="30959">MSIFISYTSYFNQRESVMFDLDLLSILLPAFAAGVLVLSTHVVLGRQVLKRGIIFIDLAIAQVAALGAIVAHLNHDIEHLPFSNIWMPALFALAGAAFIAWLSKRMADELEAIIGCFYVLAAVAAMLMLSNDPHGAEMLKQLMSGQILWVNWSQLVLPASVSAIVLSVIYLRPRLLDGSGFYIMFALVITLSVELVGVYLVFSTLILPALAVNKFGSKYRLVAAYLVGLTGYIFGLVLSASFDLPSGAAIVATLAVSAILFRLVLGLLKPKQSGGSDEAQFEYNQN</sequence>
<keyword evidence="5 7" id="KW-0472">Membrane</keyword>
<comment type="similarity">
    <text evidence="2 6">Belongs to the ABC-3 integral membrane protein family.</text>
</comment>
<evidence type="ECO:0000256" key="3">
    <source>
        <dbReference type="ARBA" id="ARBA00022692"/>
    </source>
</evidence>
<evidence type="ECO:0000256" key="7">
    <source>
        <dbReference type="SAM" id="Phobius"/>
    </source>
</evidence>
<feature type="transmembrane region" description="Helical" evidence="7">
    <location>
        <begin position="23"/>
        <end position="45"/>
    </location>
</feature>
<dbReference type="Proteomes" id="UP000002015">
    <property type="component" value="Chromosome"/>
</dbReference>
<organism evidence="8 9">
    <name type="scientific">Shewanella sediminis (strain HAW-EB3)</name>
    <dbReference type="NCBI Taxonomy" id="425104"/>
    <lineage>
        <taxon>Bacteria</taxon>
        <taxon>Pseudomonadati</taxon>
        <taxon>Pseudomonadota</taxon>
        <taxon>Gammaproteobacteria</taxon>
        <taxon>Alteromonadales</taxon>
        <taxon>Shewanellaceae</taxon>
        <taxon>Shewanella</taxon>
    </lineage>
</organism>
<feature type="transmembrane region" description="Helical" evidence="7">
    <location>
        <begin position="110"/>
        <end position="129"/>
    </location>
</feature>
<gene>
    <name evidence="8" type="ordered locus">Ssed_0618</name>
</gene>